<comment type="caution">
    <text evidence="1">The sequence shown here is derived from an EMBL/GenBank/DDBJ whole genome shotgun (WGS) entry which is preliminary data.</text>
</comment>
<dbReference type="EMBL" id="LAZR01000932">
    <property type="protein sequence ID" value="KKN54327.1"/>
    <property type="molecule type" value="Genomic_DNA"/>
</dbReference>
<proteinExistence type="predicted"/>
<protein>
    <submittedName>
        <fullName evidence="1">Uncharacterized protein</fullName>
    </submittedName>
</protein>
<organism evidence="1">
    <name type="scientific">marine sediment metagenome</name>
    <dbReference type="NCBI Taxonomy" id="412755"/>
    <lineage>
        <taxon>unclassified sequences</taxon>
        <taxon>metagenomes</taxon>
        <taxon>ecological metagenomes</taxon>
    </lineage>
</organism>
<sequence length="124" mass="14404">MDKTKLVEEKLDALYERSQTKTYRRRKMTLEIDSDEEDTNLFKVIGKMTLQVSETPDVKESWKEKSFDIMLTGKDIDVLTGQVLAHLNSVPFEWGDMIFEEDFEDILKETIEIVQDGEEALLPA</sequence>
<gene>
    <name evidence="1" type="ORF">LCGC14_0593050</name>
</gene>
<name>A0A0F9RWJ1_9ZZZZ</name>
<reference evidence="1" key="1">
    <citation type="journal article" date="2015" name="Nature">
        <title>Complex archaea that bridge the gap between prokaryotes and eukaryotes.</title>
        <authorList>
            <person name="Spang A."/>
            <person name="Saw J.H."/>
            <person name="Jorgensen S.L."/>
            <person name="Zaremba-Niedzwiedzka K."/>
            <person name="Martijn J."/>
            <person name="Lind A.E."/>
            <person name="van Eijk R."/>
            <person name="Schleper C."/>
            <person name="Guy L."/>
            <person name="Ettema T.J."/>
        </authorList>
    </citation>
    <scope>NUCLEOTIDE SEQUENCE</scope>
</reference>
<accession>A0A0F9RWJ1</accession>
<evidence type="ECO:0000313" key="1">
    <source>
        <dbReference type="EMBL" id="KKN54327.1"/>
    </source>
</evidence>
<dbReference type="AlphaFoldDB" id="A0A0F9RWJ1"/>